<name>A0A9Q3DE54_9BASI</name>
<feature type="region of interest" description="Disordered" evidence="1">
    <location>
        <begin position="116"/>
        <end position="140"/>
    </location>
</feature>
<dbReference type="AlphaFoldDB" id="A0A9Q3DE54"/>
<organism evidence="2 3">
    <name type="scientific">Austropuccinia psidii MF-1</name>
    <dbReference type="NCBI Taxonomy" id="1389203"/>
    <lineage>
        <taxon>Eukaryota</taxon>
        <taxon>Fungi</taxon>
        <taxon>Dikarya</taxon>
        <taxon>Basidiomycota</taxon>
        <taxon>Pucciniomycotina</taxon>
        <taxon>Pucciniomycetes</taxon>
        <taxon>Pucciniales</taxon>
        <taxon>Sphaerophragmiaceae</taxon>
        <taxon>Austropuccinia</taxon>
    </lineage>
</organism>
<accession>A0A9Q3DE54</accession>
<evidence type="ECO:0000313" key="3">
    <source>
        <dbReference type="Proteomes" id="UP000765509"/>
    </source>
</evidence>
<protein>
    <submittedName>
        <fullName evidence="2">Uncharacterized protein</fullName>
    </submittedName>
</protein>
<gene>
    <name evidence="2" type="ORF">O181_041000</name>
</gene>
<dbReference type="EMBL" id="AVOT02016245">
    <property type="protein sequence ID" value="MBW0501285.1"/>
    <property type="molecule type" value="Genomic_DNA"/>
</dbReference>
<keyword evidence="3" id="KW-1185">Reference proteome</keyword>
<evidence type="ECO:0000313" key="2">
    <source>
        <dbReference type="EMBL" id="MBW0501285.1"/>
    </source>
</evidence>
<comment type="caution">
    <text evidence="2">The sequence shown here is derived from an EMBL/GenBank/DDBJ whole genome shotgun (WGS) entry which is preliminary data.</text>
</comment>
<dbReference type="Proteomes" id="UP000765509">
    <property type="component" value="Unassembled WGS sequence"/>
</dbReference>
<feature type="compositionally biased region" description="Polar residues" evidence="1">
    <location>
        <begin position="129"/>
        <end position="140"/>
    </location>
</feature>
<sequence>MIKTVEAHYCAAHLELMDAVSFQTITNCWKHTAIYNNPEDLLPTVTQANDIPGVRKAIKEGHIQLNNLMDCNGFTESRPSNQMSIEHLLNPIPEQTNQDELSEMPPDEQLVFNTINPTTTNSDSKETSDNGNGFNNEAFN</sequence>
<evidence type="ECO:0000256" key="1">
    <source>
        <dbReference type="SAM" id="MobiDB-lite"/>
    </source>
</evidence>
<reference evidence="2" key="1">
    <citation type="submission" date="2021-03" db="EMBL/GenBank/DDBJ databases">
        <title>Draft genome sequence of rust myrtle Austropuccinia psidii MF-1, a brazilian biotype.</title>
        <authorList>
            <person name="Quecine M.C."/>
            <person name="Pachon D.M.R."/>
            <person name="Bonatelli M.L."/>
            <person name="Correr F.H."/>
            <person name="Franceschini L.M."/>
            <person name="Leite T.F."/>
            <person name="Margarido G.R.A."/>
            <person name="Almeida C.A."/>
            <person name="Ferrarezi J.A."/>
            <person name="Labate C.A."/>
        </authorList>
    </citation>
    <scope>NUCLEOTIDE SEQUENCE</scope>
    <source>
        <strain evidence="2">MF-1</strain>
    </source>
</reference>
<proteinExistence type="predicted"/>